<dbReference type="InterPro" id="IPR027417">
    <property type="entry name" value="P-loop_NTPase"/>
</dbReference>
<feature type="domain" description="SF4 helicase" evidence="1">
    <location>
        <begin position="1"/>
        <end position="230"/>
    </location>
</feature>
<dbReference type="Gene3D" id="3.40.50.300">
    <property type="entry name" value="P-loop containing nucleotide triphosphate hydrolases"/>
    <property type="match status" value="1"/>
</dbReference>
<keyword evidence="3" id="KW-1185">Reference proteome</keyword>
<evidence type="ECO:0000313" key="2">
    <source>
        <dbReference type="EMBL" id="MBN8236415.1"/>
    </source>
</evidence>
<dbReference type="CDD" id="cd00984">
    <property type="entry name" value="DnaB_C"/>
    <property type="match status" value="1"/>
</dbReference>
<sequence length="233" mass="26830">MGKAAFALNLASHHCKLGGSVQLFSLEMSVKPLLQRMISSEALVDGQKWRTMKFSNQDYLDTIDVVGPISEWHLKIDTKSRTVSDIRAKIRSTLETAKNKRHLVIIDYLQLISSTTRFERRDLEIGNITRELKLLALELDIPIILLSQLSRNVEQRQNKRPLLSDLRESGNIEQDADMIAFLYREDYYKWHQNSNKIELIIGKQRNGPVGKVDLHFEKEYGKFNGNVHNAVLN</sequence>
<protein>
    <submittedName>
        <fullName evidence="2">DnaB-like helicase C-terminal domain-containing protein</fullName>
    </submittedName>
</protein>
<evidence type="ECO:0000259" key="1">
    <source>
        <dbReference type="PROSITE" id="PS51199"/>
    </source>
</evidence>
<dbReference type="SUPFAM" id="SSF52540">
    <property type="entry name" value="P-loop containing nucleoside triphosphate hydrolases"/>
    <property type="match status" value="1"/>
</dbReference>
<comment type="caution">
    <text evidence="2">The sequence shown here is derived from an EMBL/GenBank/DDBJ whole genome shotgun (WGS) entry which is preliminary data.</text>
</comment>
<dbReference type="PROSITE" id="PS51199">
    <property type="entry name" value="SF4_HELICASE"/>
    <property type="match status" value="1"/>
</dbReference>
<gene>
    <name evidence="2" type="ORF">JF544_14195</name>
</gene>
<dbReference type="Proteomes" id="UP000663970">
    <property type="component" value="Unassembled WGS sequence"/>
</dbReference>
<dbReference type="Pfam" id="PF03796">
    <property type="entry name" value="DnaB_C"/>
    <property type="match status" value="1"/>
</dbReference>
<organism evidence="2 3">
    <name type="scientific">Halobacillus kuroshimensis</name>
    <dbReference type="NCBI Taxonomy" id="302481"/>
    <lineage>
        <taxon>Bacteria</taxon>
        <taxon>Bacillati</taxon>
        <taxon>Bacillota</taxon>
        <taxon>Bacilli</taxon>
        <taxon>Bacillales</taxon>
        <taxon>Bacillaceae</taxon>
        <taxon>Halobacillus</taxon>
    </lineage>
</organism>
<proteinExistence type="predicted"/>
<dbReference type="InterPro" id="IPR007694">
    <property type="entry name" value="DNA_helicase_DnaB-like_C"/>
</dbReference>
<evidence type="ECO:0000313" key="3">
    <source>
        <dbReference type="Proteomes" id="UP000663970"/>
    </source>
</evidence>
<dbReference type="EMBL" id="JAEKJY010000004">
    <property type="protein sequence ID" value="MBN8236415.1"/>
    <property type="molecule type" value="Genomic_DNA"/>
</dbReference>
<dbReference type="PANTHER" id="PTHR30153">
    <property type="entry name" value="REPLICATIVE DNA HELICASE DNAB"/>
    <property type="match status" value="1"/>
</dbReference>
<dbReference type="PANTHER" id="PTHR30153:SF2">
    <property type="entry name" value="REPLICATIVE DNA HELICASE"/>
    <property type="match status" value="1"/>
</dbReference>
<reference evidence="2 3" key="1">
    <citation type="submission" date="2020-12" db="EMBL/GenBank/DDBJ databases">
        <title>Oil enriched cultivation method for isolating marine PHA-producing bacteria.</title>
        <authorList>
            <person name="Zheng W."/>
            <person name="Yu S."/>
            <person name="Huang Y."/>
        </authorList>
    </citation>
    <scope>NUCLEOTIDE SEQUENCE [LARGE SCALE GENOMIC DNA]</scope>
    <source>
        <strain evidence="2 3">SY-2-6</strain>
    </source>
</reference>
<accession>A0ABS3DYH8</accession>
<name>A0ABS3DYH8_9BACI</name>